<dbReference type="AlphaFoldDB" id="A0A8H6VI43"/>
<reference evidence="1" key="1">
    <citation type="submission" date="2020-04" db="EMBL/GenBank/DDBJ databases">
        <title>Draft genome resource of the tomato pathogen Pseudocercospora fuligena.</title>
        <authorList>
            <person name="Zaccaron A."/>
        </authorList>
    </citation>
    <scope>NUCLEOTIDE SEQUENCE</scope>
    <source>
        <strain evidence="1">PF001</strain>
    </source>
</reference>
<protein>
    <recommendedName>
        <fullName evidence="3">Sulfotransferase domain-containing protein</fullName>
    </recommendedName>
</protein>
<dbReference type="Proteomes" id="UP000660729">
    <property type="component" value="Unassembled WGS sequence"/>
</dbReference>
<dbReference type="InterPro" id="IPR027417">
    <property type="entry name" value="P-loop_NTPase"/>
</dbReference>
<evidence type="ECO:0008006" key="3">
    <source>
        <dbReference type="Google" id="ProtNLM"/>
    </source>
</evidence>
<sequence length="329" mass="37901">MGSFGHHPIDSKNAESNSPRDVFFFAHTRTASHVLCRLLSDQPGWGQSNYHFFEAFNFARKAYGWGPLESASQQDRDSFLGLLQKGCDEIQHVRKSAANEGKFLLLKEHTFYVWDPFKLSQSMWGGHEKSTFTVSPTSSDVLSNAKKTNPTLFPDSFLKTWRPIFLIRHPALSFESWYRAESGARDVDIFDKSWAFYTTFQYSRRLHDWYLSNATDSASMPIVIDADDMIEDPSTINKLCGMLGMDQQYVVREWDAIEAPKDAKPRELKFMSGYWNSTSIDKSKTSRDMDLDAKYSLWLDEFGANVGSELRRLVEEAMPDYEYMKSKKI</sequence>
<dbReference type="PANTHER" id="PTHR48312">
    <property type="match status" value="1"/>
</dbReference>
<comment type="caution">
    <text evidence="1">The sequence shown here is derived from an EMBL/GenBank/DDBJ whole genome shotgun (WGS) entry which is preliminary data.</text>
</comment>
<dbReference type="Gene3D" id="3.40.50.300">
    <property type="entry name" value="P-loop containing nucleotide triphosphate hydrolases"/>
    <property type="match status" value="1"/>
</dbReference>
<proteinExistence type="predicted"/>
<dbReference type="EMBL" id="JABCIY010000148">
    <property type="protein sequence ID" value="KAF7192415.1"/>
    <property type="molecule type" value="Genomic_DNA"/>
</dbReference>
<evidence type="ECO:0000313" key="2">
    <source>
        <dbReference type="Proteomes" id="UP000660729"/>
    </source>
</evidence>
<accession>A0A8H6VI43</accession>
<evidence type="ECO:0000313" key="1">
    <source>
        <dbReference type="EMBL" id="KAF7192415.1"/>
    </source>
</evidence>
<gene>
    <name evidence="1" type="ORF">HII31_06447</name>
</gene>
<organism evidence="1 2">
    <name type="scientific">Pseudocercospora fuligena</name>
    <dbReference type="NCBI Taxonomy" id="685502"/>
    <lineage>
        <taxon>Eukaryota</taxon>
        <taxon>Fungi</taxon>
        <taxon>Dikarya</taxon>
        <taxon>Ascomycota</taxon>
        <taxon>Pezizomycotina</taxon>
        <taxon>Dothideomycetes</taxon>
        <taxon>Dothideomycetidae</taxon>
        <taxon>Mycosphaerellales</taxon>
        <taxon>Mycosphaerellaceae</taxon>
        <taxon>Pseudocercospora</taxon>
    </lineage>
</organism>
<dbReference type="SUPFAM" id="SSF52540">
    <property type="entry name" value="P-loop containing nucleoside triphosphate hydrolases"/>
    <property type="match status" value="1"/>
</dbReference>
<dbReference type="OrthoDB" id="3634487at2759"/>
<keyword evidence="2" id="KW-1185">Reference proteome</keyword>
<dbReference type="PANTHER" id="PTHR48312:SF1">
    <property type="entry name" value="SULFOTRANSFERASE"/>
    <property type="match status" value="1"/>
</dbReference>
<name>A0A8H6VI43_9PEZI</name>